<dbReference type="GO" id="GO:0005047">
    <property type="term" value="F:signal recognition particle binding"/>
    <property type="evidence" value="ECO:0000318"/>
    <property type="project" value="GO_Central"/>
</dbReference>
<proteinExistence type="inferred from homology"/>
<dbReference type="InterPro" id="IPR035952">
    <property type="entry name" value="Rhomboid-like_sf"/>
</dbReference>
<evidence type="ECO:0000256" key="6">
    <source>
        <dbReference type="ARBA" id="ARBA00022989"/>
    </source>
</evidence>
<dbReference type="Proteomes" id="UP000026915">
    <property type="component" value="Chromosome 9"/>
</dbReference>
<keyword evidence="7 8" id="KW-0472">Membrane</keyword>
<dbReference type="eggNOG" id="KOG0858">
    <property type="taxonomic scope" value="Eukaryota"/>
</dbReference>
<evidence type="ECO:0000256" key="3">
    <source>
        <dbReference type="ARBA" id="ARBA00008917"/>
    </source>
</evidence>
<feature type="transmembrane region" description="Helical" evidence="8">
    <location>
        <begin position="244"/>
        <end position="266"/>
    </location>
</feature>
<feature type="transmembrane region" description="Helical" evidence="8">
    <location>
        <begin position="155"/>
        <end position="173"/>
    </location>
</feature>
<dbReference type="GO" id="GO:0030968">
    <property type="term" value="P:endoplasmic reticulum unfolded protein response"/>
    <property type="evidence" value="ECO:0000318"/>
    <property type="project" value="GO_Central"/>
</dbReference>
<evidence type="ECO:0000256" key="7">
    <source>
        <dbReference type="ARBA" id="ARBA00023136"/>
    </source>
</evidence>
<comment type="subcellular location">
    <subcellularLocation>
        <location evidence="2 8">Endoplasmic reticulum membrane</location>
        <topology evidence="2 8">Multi-pass membrane protein</topology>
    </subcellularLocation>
</comment>
<keyword evidence="5 8" id="KW-0256">Endoplasmic reticulum</keyword>
<evidence type="ECO:0000313" key="9">
    <source>
        <dbReference type="EMBL" id="EOY29817.1"/>
    </source>
</evidence>
<organism evidence="9 10">
    <name type="scientific">Theobroma cacao</name>
    <name type="common">Cacao</name>
    <name type="synonym">Cocoa</name>
    <dbReference type="NCBI Taxonomy" id="3641"/>
    <lineage>
        <taxon>Eukaryota</taxon>
        <taxon>Viridiplantae</taxon>
        <taxon>Streptophyta</taxon>
        <taxon>Embryophyta</taxon>
        <taxon>Tracheophyta</taxon>
        <taxon>Spermatophyta</taxon>
        <taxon>Magnoliopsida</taxon>
        <taxon>eudicotyledons</taxon>
        <taxon>Gunneridae</taxon>
        <taxon>Pentapetalae</taxon>
        <taxon>rosids</taxon>
        <taxon>malvids</taxon>
        <taxon>Malvales</taxon>
        <taxon>Malvaceae</taxon>
        <taxon>Byttnerioideae</taxon>
        <taxon>Theobroma</taxon>
    </lineage>
</organism>
<keyword evidence="10" id="KW-1185">Reference proteome</keyword>
<keyword evidence="6 8" id="KW-1133">Transmembrane helix</keyword>
<dbReference type="InterPro" id="IPR007599">
    <property type="entry name" value="DER1"/>
</dbReference>
<feature type="transmembrane region" description="Helical" evidence="8">
    <location>
        <begin position="116"/>
        <end position="135"/>
    </location>
</feature>
<dbReference type="Pfam" id="PF04511">
    <property type="entry name" value="DER1"/>
    <property type="match status" value="2"/>
</dbReference>
<dbReference type="SUPFAM" id="SSF144091">
    <property type="entry name" value="Rhomboid-like"/>
    <property type="match status" value="1"/>
</dbReference>
<evidence type="ECO:0000256" key="1">
    <source>
        <dbReference type="ARBA" id="ARBA00003292"/>
    </source>
</evidence>
<reference evidence="9 10" key="1">
    <citation type="journal article" date="2013" name="Genome Biol.">
        <title>The genome sequence of the most widely cultivated cacao type and its use to identify candidate genes regulating pod color.</title>
        <authorList>
            <person name="Motamayor J.C."/>
            <person name="Mockaitis K."/>
            <person name="Schmutz J."/>
            <person name="Haiminen N."/>
            <person name="Iii D.L."/>
            <person name="Cornejo O."/>
            <person name="Findley S.D."/>
            <person name="Zheng P."/>
            <person name="Utro F."/>
            <person name="Royaert S."/>
            <person name="Saski C."/>
            <person name="Jenkins J."/>
            <person name="Podicheti R."/>
            <person name="Zhao M."/>
            <person name="Scheffler B.E."/>
            <person name="Stack J.C."/>
            <person name="Feltus F.A."/>
            <person name="Mustiga G.M."/>
            <person name="Amores F."/>
            <person name="Phillips W."/>
            <person name="Marelli J.P."/>
            <person name="May G.D."/>
            <person name="Shapiro H."/>
            <person name="Ma J."/>
            <person name="Bustamante C.D."/>
            <person name="Schnell R.J."/>
            <person name="Main D."/>
            <person name="Gilbert D."/>
            <person name="Parida L."/>
            <person name="Kuhn D.N."/>
        </authorList>
    </citation>
    <scope>NUCLEOTIDE SEQUENCE [LARGE SCALE GENOMIC DNA]</scope>
    <source>
        <strain evidence="10">cv. Matina 1-6</strain>
    </source>
</reference>
<comment type="function">
    <text evidence="1">May be involved in the degradation process of specific misfolded endoplasmic reticulum (ER) luminal proteins.</text>
</comment>
<evidence type="ECO:0000256" key="5">
    <source>
        <dbReference type="ARBA" id="ARBA00022824"/>
    </source>
</evidence>
<dbReference type="InParanoid" id="A0A061GKX9"/>
<comment type="function">
    <text evidence="8">May be involved in the degradation of misfolded endoplasmic reticulum (ER) luminal proteins.</text>
</comment>
<keyword evidence="4 8" id="KW-0812">Transmembrane</keyword>
<protein>
    <recommendedName>
        <fullName evidence="8">Derlin</fullName>
    </recommendedName>
</protein>
<evidence type="ECO:0000313" key="10">
    <source>
        <dbReference type="Proteomes" id="UP000026915"/>
    </source>
</evidence>
<gene>
    <name evidence="9" type="ORF">TCM_037234</name>
</gene>
<evidence type="ECO:0000256" key="2">
    <source>
        <dbReference type="ARBA" id="ARBA00004477"/>
    </source>
</evidence>
<name>A0A061GKX9_THECC</name>
<feature type="transmembrane region" description="Helical" evidence="8">
    <location>
        <begin position="47"/>
        <end position="65"/>
    </location>
</feature>
<dbReference type="EMBL" id="CM001887">
    <property type="protein sequence ID" value="EOY29817.1"/>
    <property type="molecule type" value="Genomic_DNA"/>
</dbReference>
<dbReference type="AlphaFoldDB" id="A0A061GKX9"/>
<dbReference type="STRING" id="3641.A0A061GKX9"/>
<dbReference type="PANTHER" id="PTHR11009">
    <property type="entry name" value="DER1-LIKE PROTEIN, DERLIN"/>
    <property type="match status" value="1"/>
</dbReference>
<dbReference type="GO" id="GO:0036503">
    <property type="term" value="P:ERAD pathway"/>
    <property type="evidence" value="ECO:0000318"/>
    <property type="project" value="GO_Central"/>
</dbReference>
<feature type="transmembrane region" description="Helical" evidence="8">
    <location>
        <begin position="218"/>
        <end position="238"/>
    </location>
</feature>
<dbReference type="HOGENOM" id="CLU_051898_5_0_1"/>
<evidence type="ECO:0000256" key="4">
    <source>
        <dbReference type="ARBA" id="ARBA00022692"/>
    </source>
</evidence>
<comment type="similarity">
    <text evidence="3 8">Belongs to the derlin family.</text>
</comment>
<sequence>MSASSVMSIIDGHELTRRYCETLEYDLASRYWTHSLSPVAFDTPTNLLIVLIVLIHAITCCLLFLSFYKSLPPITKAYGSICVVANVAFHLGPYRLEHIAFLHKLVISDFQVWRLLTNFFFLGNFSVNFGIRLLMIARYGVQLEKGPFERWTADFLWMMIVGALSLLALSAIPMLRSPFLGISLVFMLLYIWSREFPNAQVNVYGLVALKAHISYKSVSRLCLNSAIFFHLLLLVVWVCWCKCLYVTAGTQAFYLPWAMLALDVLFGSPLKPDLMGIIAGHIYYFLTVLQPLAGGRNILATPTCVYPFMHKLVEGGRLGDPTNAHVQQDRATGVAFRGRS</sequence>
<accession>A0A061GKX9</accession>
<evidence type="ECO:0000256" key="8">
    <source>
        <dbReference type="RuleBase" id="RU363059"/>
    </source>
</evidence>
<dbReference type="Gramene" id="EOY29817">
    <property type="protein sequence ID" value="EOY29817"/>
    <property type="gene ID" value="TCM_037234"/>
</dbReference>
<dbReference type="GO" id="GO:0005789">
    <property type="term" value="C:endoplasmic reticulum membrane"/>
    <property type="evidence" value="ECO:0000318"/>
    <property type="project" value="GO_Central"/>
</dbReference>
<dbReference type="OMA" id="YHHEDIA"/>